<dbReference type="GO" id="GO:0004556">
    <property type="term" value="F:alpha-amylase activity"/>
    <property type="evidence" value="ECO:0007669"/>
    <property type="project" value="UniProtKB-EC"/>
</dbReference>
<gene>
    <name evidence="2" type="ORF">SDC9_186579</name>
</gene>
<dbReference type="EC" id="3.2.1.1" evidence="2"/>
<proteinExistence type="predicted"/>
<dbReference type="InterPro" id="IPR015237">
    <property type="entry name" value="Alpha-amylase_C_pro"/>
</dbReference>
<protein>
    <submittedName>
        <fullName evidence="2">Alpha-amylase</fullName>
        <ecNumber evidence="2">3.2.1.1</ecNumber>
    </submittedName>
</protein>
<dbReference type="SUPFAM" id="SSF51011">
    <property type="entry name" value="Glycosyl hydrolase domain"/>
    <property type="match status" value="1"/>
</dbReference>
<comment type="caution">
    <text evidence="2">The sequence shown here is derived from an EMBL/GenBank/DDBJ whole genome shotgun (WGS) entry which is preliminary data.</text>
</comment>
<keyword evidence="2" id="KW-0378">Hydrolase</keyword>
<accession>A0A645HUK0</accession>
<sequence>MVGWICRGDADHPDGCIVIMSNAEGGVKPMFVGTDYTGSVWYDKLGRIEEDVTIGDDGRGWFHVGDGSASVYLKRV</sequence>
<evidence type="ECO:0000313" key="2">
    <source>
        <dbReference type="EMBL" id="MPN39053.1"/>
    </source>
</evidence>
<name>A0A645HUK0_9ZZZZ</name>
<feature type="domain" description="Alpha-amylase C-terminal prokaryotic" evidence="1">
    <location>
        <begin position="19"/>
        <end position="72"/>
    </location>
</feature>
<dbReference type="EMBL" id="VSSQ01094646">
    <property type="protein sequence ID" value="MPN39053.1"/>
    <property type="molecule type" value="Genomic_DNA"/>
</dbReference>
<dbReference type="InterPro" id="IPR013780">
    <property type="entry name" value="Glyco_hydro_b"/>
</dbReference>
<organism evidence="2">
    <name type="scientific">bioreactor metagenome</name>
    <dbReference type="NCBI Taxonomy" id="1076179"/>
    <lineage>
        <taxon>unclassified sequences</taxon>
        <taxon>metagenomes</taxon>
        <taxon>ecological metagenomes</taxon>
    </lineage>
</organism>
<dbReference type="Pfam" id="PF09154">
    <property type="entry name" value="Alpha-amy_C_pro"/>
    <property type="match status" value="1"/>
</dbReference>
<reference evidence="2" key="1">
    <citation type="submission" date="2019-08" db="EMBL/GenBank/DDBJ databases">
        <authorList>
            <person name="Kucharzyk K."/>
            <person name="Murdoch R.W."/>
            <person name="Higgins S."/>
            <person name="Loffler F."/>
        </authorList>
    </citation>
    <scope>NUCLEOTIDE SEQUENCE</scope>
</reference>
<evidence type="ECO:0000259" key="1">
    <source>
        <dbReference type="Pfam" id="PF09154"/>
    </source>
</evidence>
<dbReference type="AlphaFoldDB" id="A0A645HUK0"/>
<keyword evidence="2" id="KW-0326">Glycosidase</keyword>
<dbReference type="Gene3D" id="2.60.40.1180">
    <property type="entry name" value="Golgi alpha-mannosidase II"/>
    <property type="match status" value="1"/>
</dbReference>